<dbReference type="Proteomes" id="UP000271031">
    <property type="component" value="Unassembled WGS sequence"/>
</dbReference>
<comment type="caution">
    <text evidence="1">The sequence shown here is derived from an EMBL/GenBank/DDBJ whole genome shotgun (WGS) entry which is preliminary data.</text>
</comment>
<dbReference type="EMBL" id="RHHQ01000019">
    <property type="protein sequence ID" value="RNB82801.1"/>
    <property type="molecule type" value="Genomic_DNA"/>
</dbReference>
<accession>A0A3M8D5E0</accession>
<gene>
    <name evidence="1" type="ORF">EDM56_23165</name>
</gene>
<dbReference type="AlphaFoldDB" id="A0A3M8D5E0"/>
<evidence type="ECO:0000313" key="1">
    <source>
        <dbReference type="EMBL" id="RNB82801.1"/>
    </source>
</evidence>
<organism evidence="1 2">
    <name type="scientific">Brevibacillus fluminis</name>
    <dbReference type="NCBI Taxonomy" id="511487"/>
    <lineage>
        <taxon>Bacteria</taxon>
        <taxon>Bacillati</taxon>
        <taxon>Bacillota</taxon>
        <taxon>Bacilli</taxon>
        <taxon>Bacillales</taxon>
        <taxon>Paenibacillaceae</taxon>
        <taxon>Brevibacillus</taxon>
    </lineage>
</organism>
<protein>
    <submittedName>
        <fullName evidence="1">Uncharacterized protein</fullName>
    </submittedName>
</protein>
<reference evidence="1 2" key="1">
    <citation type="submission" date="2018-10" db="EMBL/GenBank/DDBJ databases">
        <title>Phylogenomics of Brevibacillus.</title>
        <authorList>
            <person name="Dunlap C."/>
        </authorList>
    </citation>
    <scope>NUCLEOTIDE SEQUENCE [LARGE SCALE GENOMIC DNA]</scope>
    <source>
        <strain evidence="1 2">JCM 15716</strain>
    </source>
</reference>
<dbReference type="OrthoDB" id="2467125at2"/>
<proteinExistence type="predicted"/>
<name>A0A3M8D5E0_9BACL</name>
<keyword evidence="2" id="KW-1185">Reference proteome</keyword>
<sequence length="160" mass="18197">MLKQEHGTVMLISLFFLICLFAFSSLVLLLGQGALVGMRTQQTADLITKGARAAGKWTKTNPETGETKSRLFATTQEAREQNASIIRGAREEAEKLFELNRDALEKTAHRVDITHQKGEKHFLYNQGIYHLEITVEQEALLLWETPIMKVRRVSQSELNR</sequence>
<dbReference type="RefSeq" id="WP_122920298.1">
    <property type="nucleotide sequence ID" value="NZ_RHHQ01000019.1"/>
</dbReference>
<evidence type="ECO:0000313" key="2">
    <source>
        <dbReference type="Proteomes" id="UP000271031"/>
    </source>
</evidence>